<gene>
    <name evidence="1" type="ORF">UFOVP528_9</name>
</gene>
<evidence type="ECO:0000313" key="1">
    <source>
        <dbReference type="EMBL" id="CAB4148551.1"/>
    </source>
</evidence>
<reference evidence="1" key="1">
    <citation type="submission" date="2020-04" db="EMBL/GenBank/DDBJ databases">
        <authorList>
            <person name="Chiriac C."/>
            <person name="Salcher M."/>
            <person name="Ghai R."/>
            <person name="Kavagutti S V."/>
        </authorList>
    </citation>
    <scope>NUCLEOTIDE SEQUENCE</scope>
</reference>
<protein>
    <submittedName>
        <fullName evidence="1">Uncharacterized protein</fullName>
    </submittedName>
</protein>
<dbReference type="EMBL" id="LR796508">
    <property type="protein sequence ID" value="CAB4148551.1"/>
    <property type="molecule type" value="Genomic_DNA"/>
</dbReference>
<name>A0A6J5MRB9_9CAUD</name>
<accession>A0A6J5MRB9</accession>
<organism evidence="1">
    <name type="scientific">uncultured Caudovirales phage</name>
    <dbReference type="NCBI Taxonomy" id="2100421"/>
    <lineage>
        <taxon>Viruses</taxon>
        <taxon>Duplodnaviria</taxon>
        <taxon>Heunggongvirae</taxon>
        <taxon>Uroviricota</taxon>
        <taxon>Caudoviricetes</taxon>
        <taxon>Peduoviridae</taxon>
        <taxon>Maltschvirus</taxon>
        <taxon>Maltschvirus maltsch</taxon>
    </lineage>
</organism>
<proteinExistence type="predicted"/>
<sequence>MSITVNQKPDNNSPAYNDLNFVISESSGAIYGSPNFKYLCDVYNSTTLLARLKAPIYPNSTNKGVFNISRLIENFVTYDWNIDDISVSGCPNSNFYYNVKFGYEYSTGSTSPMITSSGLTNVTGLTAYNMALHPIDFVAFDENDYKINTSTNARFLTTMRSKTIHRTQKDWLYFWKGNASAVTIKTYPAATTQTITLTGILDDILRIPIIPSSGATYLEVKAIGSGSTSETYLIYIKDECSKYDTNDIYFLNRYGAVESFRFDRLRRDKFAVARKQYKSTPYTLSGSSYTYGTDAKSKSNYYTEANQIITLNSNWITEEESTWLKELIMSPYVWMLDGGVLKSINVINSEYETKRTINDKVFNLTIDVELSFTDKVQRL</sequence>